<sequence length="70" mass="7428">MRSGAGHAAGLSSLVTDPVYGVDTSQSTNDPVTSHRESQRAPISTHQHPEGSPSNKQEAHAKQSSSQWAF</sequence>
<feature type="region of interest" description="Disordered" evidence="1">
    <location>
        <begin position="1"/>
        <end position="70"/>
    </location>
</feature>
<name>A0A4Z2FWT8_9TELE</name>
<accession>A0A4Z2FWT8</accession>
<comment type="caution">
    <text evidence="2">The sequence shown here is derived from an EMBL/GenBank/DDBJ whole genome shotgun (WGS) entry which is preliminary data.</text>
</comment>
<keyword evidence="3" id="KW-1185">Reference proteome</keyword>
<evidence type="ECO:0000256" key="1">
    <source>
        <dbReference type="SAM" id="MobiDB-lite"/>
    </source>
</evidence>
<feature type="compositionally biased region" description="Polar residues" evidence="1">
    <location>
        <begin position="23"/>
        <end position="32"/>
    </location>
</feature>
<feature type="compositionally biased region" description="Polar residues" evidence="1">
    <location>
        <begin position="41"/>
        <end position="70"/>
    </location>
</feature>
<evidence type="ECO:0000313" key="2">
    <source>
        <dbReference type="EMBL" id="TNN45758.1"/>
    </source>
</evidence>
<protein>
    <submittedName>
        <fullName evidence="2">Uncharacterized protein</fullName>
    </submittedName>
</protein>
<dbReference type="Proteomes" id="UP000314294">
    <property type="component" value="Unassembled WGS sequence"/>
</dbReference>
<dbReference type="AlphaFoldDB" id="A0A4Z2FWT8"/>
<dbReference type="EMBL" id="SRLO01000826">
    <property type="protein sequence ID" value="TNN45758.1"/>
    <property type="molecule type" value="Genomic_DNA"/>
</dbReference>
<evidence type="ECO:0000313" key="3">
    <source>
        <dbReference type="Proteomes" id="UP000314294"/>
    </source>
</evidence>
<proteinExistence type="predicted"/>
<organism evidence="2 3">
    <name type="scientific">Liparis tanakae</name>
    <name type="common">Tanaka's snailfish</name>
    <dbReference type="NCBI Taxonomy" id="230148"/>
    <lineage>
        <taxon>Eukaryota</taxon>
        <taxon>Metazoa</taxon>
        <taxon>Chordata</taxon>
        <taxon>Craniata</taxon>
        <taxon>Vertebrata</taxon>
        <taxon>Euteleostomi</taxon>
        <taxon>Actinopterygii</taxon>
        <taxon>Neopterygii</taxon>
        <taxon>Teleostei</taxon>
        <taxon>Neoteleostei</taxon>
        <taxon>Acanthomorphata</taxon>
        <taxon>Eupercaria</taxon>
        <taxon>Perciformes</taxon>
        <taxon>Cottioidei</taxon>
        <taxon>Cottales</taxon>
        <taxon>Liparidae</taxon>
        <taxon>Liparis</taxon>
    </lineage>
</organism>
<reference evidence="2 3" key="1">
    <citation type="submission" date="2019-03" db="EMBL/GenBank/DDBJ databases">
        <title>First draft genome of Liparis tanakae, snailfish: a comprehensive survey of snailfish specific genes.</title>
        <authorList>
            <person name="Kim W."/>
            <person name="Song I."/>
            <person name="Jeong J.-H."/>
            <person name="Kim D."/>
            <person name="Kim S."/>
            <person name="Ryu S."/>
            <person name="Song J.Y."/>
            <person name="Lee S.K."/>
        </authorList>
    </citation>
    <scope>NUCLEOTIDE SEQUENCE [LARGE SCALE GENOMIC DNA]</scope>
    <source>
        <tissue evidence="2">Muscle</tissue>
    </source>
</reference>
<gene>
    <name evidence="2" type="ORF">EYF80_044031</name>
</gene>